<name>A0ABQ3FBH5_9GAMM</name>
<comment type="caution">
    <text evidence="1">The sequence shown here is derived from an EMBL/GenBank/DDBJ whole genome shotgun (WGS) entry which is preliminary data.</text>
</comment>
<accession>A0ABQ3FBH5</accession>
<sequence length="407" mass="45859">MTHQLSSARVRAMTLTAQGFGADRDGPEPNSRALLSLIRRLGLLQIDSVNVLCRAHYMPLYSRLGPYDRGQLERFNQGPPSQRRLFEYWGHEASLIPVEDYPLYRFRMQRAREGGGGLYKRLARFSQEHPAFIATVLEEIRRHGALAASDLSNGGRGQGSWWGWSQGKSALEYLFWSGQVLVAHRRGNFERVYDLPERVVGSEAVAAPELSPEQAQQALVERAVRAMGVASVRDVQRYFRLDAREVRARIEALVDTAELVPVTVEGWSMPAWQHTRARVSRRAANTTALLSPFDPLMWDRERAARVFDFHYRIEIYTPSHLRQYGYYVLPFMLKGQMAARVDLKAERASGVLQVVAAHPESNVSMVVLAPALLEELSRLARFLGLARVQVKGSGMLDRALEAACSDV</sequence>
<dbReference type="PANTHER" id="PTHR30528">
    <property type="entry name" value="CYTOPLASMIC PROTEIN"/>
    <property type="match status" value="1"/>
</dbReference>
<proteinExistence type="predicted"/>
<dbReference type="RefSeq" id="WP_189514846.1">
    <property type="nucleotide sequence ID" value="NZ_BMZM01000001.1"/>
</dbReference>
<dbReference type="Pfam" id="PF06224">
    <property type="entry name" value="AlkZ-like"/>
    <property type="match status" value="1"/>
</dbReference>
<dbReference type="Proteomes" id="UP000604243">
    <property type="component" value="Unassembled WGS sequence"/>
</dbReference>
<evidence type="ECO:0000313" key="1">
    <source>
        <dbReference type="EMBL" id="GHC17208.1"/>
    </source>
</evidence>
<gene>
    <name evidence="1" type="ORF">GCM10010082_05330</name>
</gene>
<protein>
    <recommendedName>
        <fullName evidence="3">Cytoplasmic protein</fullName>
    </recommendedName>
</protein>
<evidence type="ECO:0008006" key="3">
    <source>
        <dbReference type="Google" id="ProtNLM"/>
    </source>
</evidence>
<evidence type="ECO:0000313" key="2">
    <source>
        <dbReference type="Proteomes" id="UP000604243"/>
    </source>
</evidence>
<dbReference type="EMBL" id="BMZM01000001">
    <property type="protein sequence ID" value="GHC17208.1"/>
    <property type="molecule type" value="Genomic_DNA"/>
</dbReference>
<dbReference type="InterPro" id="IPR009351">
    <property type="entry name" value="AlkZ-like"/>
</dbReference>
<reference evidence="2" key="1">
    <citation type="journal article" date="2019" name="Int. J. Syst. Evol. Microbiol.">
        <title>The Global Catalogue of Microorganisms (GCM) 10K type strain sequencing project: providing services to taxonomists for standard genome sequencing and annotation.</title>
        <authorList>
            <consortium name="The Broad Institute Genomics Platform"/>
            <consortium name="The Broad Institute Genome Sequencing Center for Infectious Disease"/>
            <person name="Wu L."/>
            <person name="Ma J."/>
        </authorList>
    </citation>
    <scope>NUCLEOTIDE SEQUENCE [LARGE SCALE GENOMIC DNA]</scope>
    <source>
        <strain evidence="2">KCTC 42082</strain>
    </source>
</reference>
<dbReference type="PANTHER" id="PTHR30528:SF0">
    <property type="entry name" value="CYTOPLASMIC PROTEIN"/>
    <property type="match status" value="1"/>
</dbReference>
<organism evidence="1 2">
    <name type="scientific">Kushneria pakistanensis</name>
    <dbReference type="NCBI Taxonomy" id="1508770"/>
    <lineage>
        <taxon>Bacteria</taxon>
        <taxon>Pseudomonadati</taxon>
        <taxon>Pseudomonadota</taxon>
        <taxon>Gammaproteobacteria</taxon>
        <taxon>Oceanospirillales</taxon>
        <taxon>Halomonadaceae</taxon>
        <taxon>Kushneria</taxon>
    </lineage>
</organism>
<keyword evidence="2" id="KW-1185">Reference proteome</keyword>